<evidence type="ECO:0000256" key="1">
    <source>
        <dbReference type="ARBA" id="ARBA00022517"/>
    </source>
</evidence>
<dbReference type="Gene3D" id="3.30.300.20">
    <property type="match status" value="1"/>
</dbReference>
<sequence>MMNSIMHGRKASLLQKLIGESFYELQDFNVTNVALNDLILSKDGSYAKIYVTFFKDKDRYFEKITKMTPFIRSVVARNWNYKKLPELEFIIDTVEPNANRIEKILKEIK</sequence>
<evidence type="ECO:0000313" key="3">
    <source>
        <dbReference type="EMBL" id="WYM97205.1"/>
    </source>
</evidence>
<comment type="subcellular location">
    <subcellularLocation>
        <location evidence="2">Cytoplasm</location>
    </subcellularLocation>
</comment>
<protein>
    <recommendedName>
        <fullName evidence="2">Ribosome-binding factor A</fullName>
    </recommendedName>
</protein>
<dbReference type="EMBL" id="CP088155">
    <property type="protein sequence ID" value="WYM97205.1"/>
    <property type="molecule type" value="Genomic_DNA"/>
</dbReference>
<evidence type="ECO:0000313" key="4">
    <source>
        <dbReference type="Proteomes" id="UP001622612"/>
    </source>
</evidence>
<proteinExistence type="inferred from homology"/>
<dbReference type="PANTHER" id="PTHR33515">
    <property type="entry name" value="RIBOSOME-BINDING FACTOR A, CHLOROPLASTIC-RELATED"/>
    <property type="match status" value="1"/>
</dbReference>
<keyword evidence="2" id="KW-0963">Cytoplasm</keyword>
<comment type="similarity">
    <text evidence="2">Belongs to the RbfA family.</text>
</comment>
<name>A0ABZ2TL80_9BACT</name>
<comment type="subunit">
    <text evidence="2">Monomer. Binds 30S ribosomal subunits, but not 50S ribosomal subunits or 70S ribosomes.</text>
</comment>
<dbReference type="NCBIfam" id="TIGR00082">
    <property type="entry name" value="rbfA"/>
    <property type="match status" value="1"/>
</dbReference>
<dbReference type="Pfam" id="PF02033">
    <property type="entry name" value="RBFA"/>
    <property type="match status" value="1"/>
</dbReference>
<dbReference type="InterPro" id="IPR015946">
    <property type="entry name" value="KH_dom-like_a/b"/>
</dbReference>
<keyword evidence="4" id="KW-1185">Reference proteome</keyword>
<dbReference type="InterPro" id="IPR000238">
    <property type="entry name" value="RbfA"/>
</dbReference>
<dbReference type="PANTHER" id="PTHR33515:SF1">
    <property type="entry name" value="RIBOSOME-BINDING FACTOR A, CHLOROPLASTIC-RELATED"/>
    <property type="match status" value="1"/>
</dbReference>
<reference evidence="3" key="1">
    <citation type="submission" date="2021-11" db="EMBL/GenBank/DDBJ databases">
        <title>The first genome sequence of unculturable Mycoplasma faucium obtained by de novo assembly of metagenomic reads.</title>
        <authorList>
            <person name="Sabat A.J."/>
            <person name="Bathoorn E."/>
            <person name="Akkerboom V."/>
            <person name="Friedrich A.W."/>
        </authorList>
    </citation>
    <scope>NUCLEOTIDE SEQUENCE [LARGE SCALE GENOMIC DNA]</scope>
    <source>
        <strain evidence="3">UMCG-MFM1</strain>
    </source>
</reference>
<keyword evidence="1 2" id="KW-0690">Ribosome biogenesis</keyword>
<accession>A0ABZ2TL80</accession>
<evidence type="ECO:0000256" key="2">
    <source>
        <dbReference type="HAMAP-Rule" id="MF_00003"/>
    </source>
</evidence>
<dbReference type="SUPFAM" id="SSF89919">
    <property type="entry name" value="Ribosome-binding factor A, RbfA"/>
    <property type="match status" value="1"/>
</dbReference>
<dbReference type="RefSeq" id="WP_405311519.1">
    <property type="nucleotide sequence ID" value="NZ_CP088155.1"/>
</dbReference>
<dbReference type="Proteomes" id="UP001622612">
    <property type="component" value="Chromosome"/>
</dbReference>
<comment type="function">
    <text evidence="2">One of several proteins that assist in the late maturation steps of the functional core of the 30S ribosomal subunit. Associates with free 30S ribosomal subunits (but not with 30S subunits that are part of 70S ribosomes or polysomes). Required for efficient processing of 16S rRNA. May interact with the 5'-terminal helix region of 16S rRNA.</text>
</comment>
<dbReference type="HAMAP" id="MF_00003">
    <property type="entry name" value="RbfA"/>
    <property type="match status" value="1"/>
</dbReference>
<dbReference type="InterPro" id="IPR023799">
    <property type="entry name" value="RbfA_dom_sf"/>
</dbReference>
<organism evidence="3 4">
    <name type="scientific">Metamycoplasma faucium</name>
    <dbReference type="NCBI Taxonomy" id="56142"/>
    <lineage>
        <taxon>Bacteria</taxon>
        <taxon>Bacillati</taxon>
        <taxon>Mycoplasmatota</taxon>
        <taxon>Mycoplasmoidales</taxon>
        <taxon>Metamycoplasmataceae</taxon>
        <taxon>Metamycoplasma</taxon>
    </lineage>
</organism>
<gene>
    <name evidence="2 3" type="primary">rbfA</name>
    <name evidence="3" type="ORF">LQ356_03330</name>
</gene>